<dbReference type="AlphaFoldDB" id="A0A1V5MHL1"/>
<gene>
    <name evidence="2" type="ORF">BWY73_00712</name>
</gene>
<evidence type="ECO:0000256" key="1">
    <source>
        <dbReference type="SAM" id="MobiDB-lite"/>
    </source>
</evidence>
<reference evidence="2" key="1">
    <citation type="submission" date="2017-02" db="EMBL/GenBank/DDBJ databases">
        <title>Delving into the versatile metabolic prowess of the omnipresent phylum Bacteroidetes.</title>
        <authorList>
            <person name="Nobu M.K."/>
            <person name="Mei R."/>
            <person name="Narihiro T."/>
            <person name="Kuroda K."/>
            <person name="Liu W.-T."/>
        </authorList>
    </citation>
    <scope>NUCLEOTIDE SEQUENCE</scope>
    <source>
        <strain evidence="2">ADurb.Bin417</strain>
    </source>
</reference>
<organism evidence="2">
    <name type="scientific">candidate division TA06 bacterium ADurb.Bin417</name>
    <dbReference type="NCBI Taxonomy" id="1852828"/>
    <lineage>
        <taxon>Bacteria</taxon>
        <taxon>Bacteria division TA06</taxon>
    </lineage>
</organism>
<name>A0A1V5MHL1_UNCT6</name>
<accession>A0A1V5MHL1</accession>
<dbReference type="Proteomes" id="UP000485484">
    <property type="component" value="Unassembled WGS sequence"/>
</dbReference>
<dbReference type="EMBL" id="MWAK01000080">
    <property type="protein sequence ID" value="OPZ92635.1"/>
    <property type="molecule type" value="Genomic_DNA"/>
</dbReference>
<feature type="region of interest" description="Disordered" evidence="1">
    <location>
        <begin position="1"/>
        <end position="41"/>
    </location>
</feature>
<protein>
    <submittedName>
        <fullName evidence="2">Uncharacterized protein</fullName>
    </submittedName>
</protein>
<comment type="caution">
    <text evidence="2">The sequence shown here is derived from an EMBL/GenBank/DDBJ whole genome shotgun (WGS) entry which is preliminary data.</text>
</comment>
<feature type="compositionally biased region" description="Polar residues" evidence="1">
    <location>
        <begin position="1"/>
        <end position="11"/>
    </location>
</feature>
<proteinExistence type="predicted"/>
<sequence>MKWPTTTQKGSTKPIRKLPRSVTIPKMAAGNREPSCEVKSTKGIGMSMKGLDMVKPVMVGIKT</sequence>
<evidence type="ECO:0000313" key="2">
    <source>
        <dbReference type="EMBL" id="OPZ92635.1"/>
    </source>
</evidence>